<dbReference type="AlphaFoldDB" id="A0A5J4KPJ1"/>
<evidence type="ECO:0000256" key="3">
    <source>
        <dbReference type="ARBA" id="ARBA00022741"/>
    </source>
</evidence>
<dbReference type="Pfam" id="PF00005">
    <property type="entry name" value="ABC_tran"/>
    <property type="match status" value="1"/>
</dbReference>
<comment type="caution">
    <text evidence="6">The sequence shown here is derived from an EMBL/GenBank/DDBJ whole genome shotgun (WGS) entry which is preliminary data.</text>
</comment>
<proteinExistence type="inferred from homology"/>
<keyword evidence="7" id="KW-1185">Reference proteome</keyword>
<evidence type="ECO:0000256" key="1">
    <source>
        <dbReference type="ARBA" id="ARBA00005417"/>
    </source>
</evidence>
<reference evidence="6 7" key="1">
    <citation type="submission" date="2019-10" db="EMBL/GenBank/DDBJ databases">
        <title>Dictyobacter vulcani sp. nov., within the class Ktedonobacteria, isolated from soil of volcanic Mt. Zao.</title>
        <authorList>
            <person name="Zheng Y."/>
            <person name="Wang C.M."/>
            <person name="Sakai Y."/>
            <person name="Abe K."/>
            <person name="Yokota A."/>
            <person name="Yabe S."/>
        </authorList>
    </citation>
    <scope>NUCLEOTIDE SEQUENCE [LARGE SCALE GENOMIC DNA]</scope>
    <source>
        <strain evidence="6 7">W12</strain>
    </source>
</reference>
<dbReference type="SUPFAM" id="SSF52540">
    <property type="entry name" value="P-loop containing nucleoside triphosphate hydrolases"/>
    <property type="match status" value="1"/>
</dbReference>
<evidence type="ECO:0000256" key="4">
    <source>
        <dbReference type="ARBA" id="ARBA00022840"/>
    </source>
</evidence>
<gene>
    <name evidence="6" type="ORF">KDW_58000</name>
</gene>
<evidence type="ECO:0000256" key="2">
    <source>
        <dbReference type="ARBA" id="ARBA00022448"/>
    </source>
</evidence>
<dbReference type="InterPro" id="IPR003593">
    <property type="entry name" value="AAA+_ATPase"/>
</dbReference>
<accession>A0A5J4KPJ1</accession>
<dbReference type="InterPro" id="IPR027417">
    <property type="entry name" value="P-loop_NTPase"/>
</dbReference>
<organism evidence="6 7">
    <name type="scientific">Dictyobacter vulcani</name>
    <dbReference type="NCBI Taxonomy" id="2607529"/>
    <lineage>
        <taxon>Bacteria</taxon>
        <taxon>Bacillati</taxon>
        <taxon>Chloroflexota</taxon>
        <taxon>Ktedonobacteria</taxon>
        <taxon>Ktedonobacterales</taxon>
        <taxon>Dictyobacteraceae</taxon>
        <taxon>Dictyobacter</taxon>
    </lineage>
</organism>
<keyword evidence="4 6" id="KW-0067">ATP-binding</keyword>
<protein>
    <submittedName>
        <fullName evidence="6">Multidrug ABC transporter ATP-binding protein</fullName>
    </submittedName>
</protein>
<dbReference type="Gene3D" id="3.40.50.300">
    <property type="entry name" value="P-loop containing nucleotide triphosphate hydrolases"/>
    <property type="match status" value="1"/>
</dbReference>
<dbReference type="InterPro" id="IPR003439">
    <property type="entry name" value="ABC_transporter-like_ATP-bd"/>
</dbReference>
<evidence type="ECO:0000259" key="5">
    <source>
        <dbReference type="PROSITE" id="PS50893"/>
    </source>
</evidence>
<dbReference type="PANTHER" id="PTHR43335">
    <property type="entry name" value="ABC TRANSPORTER, ATP-BINDING PROTEIN"/>
    <property type="match status" value="1"/>
</dbReference>
<dbReference type="Proteomes" id="UP000326912">
    <property type="component" value="Unassembled WGS sequence"/>
</dbReference>
<dbReference type="EMBL" id="BKZW01000004">
    <property type="protein sequence ID" value="GER91638.1"/>
    <property type="molecule type" value="Genomic_DNA"/>
</dbReference>
<comment type="similarity">
    <text evidence="1">Belongs to the ABC transporter superfamily.</text>
</comment>
<dbReference type="SMART" id="SM00382">
    <property type="entry name" value="AAA"/>
    <property type="match status" value="1"/>
</dbReference>
<dbReference type="PANTHER" id="PTHR43335:SF4">
    <property type="entry name" value="ABC TRANSPORTER, ATP-BINDING PROTEIN"/>
    <property type="match status" value="1"/>
</dbReference>
<sequence>MTQDYILEAQHLKKYYGSAHSVEDVSLQVEHGEILGFLGPNGAGKSTTIGMLLGLIYPTSGRIYLMGEEVTPLHTQPLQKVGALVEFPTFMPNLSARANLKQLALLYPHLPATHVDKILELVGLNHTDKKKAKHFSTGMKQRLGVAIALFNEPGLLILDEPTNGLDPAGIHELRTLLHTLKARGVTIILSSHLLHEVELICDRVAVIQQGRVVKQGSIKELTSQGSETVRLTFAQPAQAAQALRGNRRLRITQIKDNAIDIQGITSEEAILYLVQQQLVPKEVHIVRPDLESIFLELTEQPQSTTA</sequence>
<feature type="domain" description="ABC transporter" evidence="5">
    <location>
        <begin position="7"/>
        <end position="234"/>
    </location>
</feature>
<keyword evidence="2" id="KW-0813">Transport</keyword>
<dbReference type="GO" id="GO:0016887">
    <property type="term" value="F:ATP hydrolysis activity"/>
    <property type="evidence" value="ECO:0007669"/>
    <property type="project" value="InterPro"/>
</dbReference>
<evidence type="ECO:0000313" key="6">
    <source>
        <dbReference type="EMBL" id="GER91638.1"/>
    </source>
</evidence>
<dbReference type="PROSITE" id="PS50893">
    <property type="entry name" value="ABC_TRANSPORTER_2"/>
    <property type="match status" value="1"/>
</dbReference>
<name>A0A5J4KPJ1_9CHLR</name>
<evidence type="ECO:0000313" key="7">
    <source>
        <dbReference type="Proteomes" id="UP000326912"/>
    </source>
</evidence>
<dbReference type="GO" id="GO:0005524">
    <property type="term" value="F:ATP binding"/>
    <property type="evidence" value="ECO:0007669"/>
    <property type="project" value="UniProtKB-KW"/>
</dbReference>
<keyword evidence="3" id="KW-0547">Nucleotide-binding</keyword>